<dbReference type="AlphaFoldDB" id="A0A097ERD6"/>
<dbReference type="EMBL" id="CP009574">
    <property type="protein sequence ID" value="AIT10107.1"/>
    <property type="molecule type" value="Genomic_DNA"/>
</dbReference>
<name>A0A097ERD6_9GAMM</name>
<dbReference type="STRING" id="1547445.LO80_09065"/>
<accession>A0A097ERD6</accession>
<evidence type="ECO:0000313" key="2">
    <source>
        <dbReference type="Proteomes" id="UP000029672"/>
    </source>
</evidence>
<sequence length="81" mass="8394">MCLIISIPGLSIAASESTAMDVPAEDVSHNANLDQGQSNNAEVVEDVQAEKDIAEANSVDKAQEGQHEVANVNTAANGMQS</sequence>
<reference evidence="1 2" key="1">
    <citation type="submission" date="2014-10" db="EMBL/GenBank/DDBJ databases">
        <title>Whole genome sequence of Francisella endociliophora strain FSC1006, isolated from a laboratory culture of the marine ciliate Euplotes raikovi.</title>
        <authorList>
            <person name="Granberg M."/>
            <person name="Backman S."/>
            <person name="Lundmark E."/>
            <person name="Nilsson E."/>
            <person name="Karlsson E."/>
            <person name="Thelaus J."/>
            <person name="Ohrman C."/>
            <person name="Larkeryd A."/>
            <person name="Stenberg P."/>
        </authorList>
    </citation>
    <scope>NUCLEOTIDE SEQUENCE [LARGE SCALE GENOMIC DNA]</scope>
    <source>
        <strain evidence="1 2">FSC1006</strain>
    </source>
</reference>
<organism evidence="1 2">
    <name type="scientific">Candidatus Francisella endociliophora</name>
    <dbReference type="NCBI Taxonomy" id="653937"/>
    <lineage>
        <taxon>Bacteria</taxon>
        <taxon>Pseudomonadati</taxon>
        <taxon>Pseudomonadota</taxon>
        <taxon>Gammaproteobacteria</taxon>
        <taxon>Thiotrichales</taxon>
        <taxon>Francisellaceae</taxon>
        <taxon>Francisella</taxon>
    </lineage>
</organism>
<evidence type="ECO:0000313" key="1">
    <source>
        <dbReference type="EMBL" id="AIT10107.1"/>
    </source>
</evidence>
<dbReference type="Proteomes" id="UP000029672">
    <property type="component" value="Chromosome"/>
</dbReference>
<keyword evidence="2" id="KW-1185">Reference proteome</keyword>
<dbReference type="KEGG" id="frf:LO80_09065"/>
<protein>
    <submittedName>
        <fullName evidence="1">Uncharacterized protein</fullName>
    </submittedName>
</protein>
<dbReference type="HOGENOM" id="CLU_2568867_0_0_6"/>
<gene>
    <name evidence="1" type="ORF">LO80_09065</name>
</gene>
<proteinExistence type="predicted"/>